<gene>
    <name evidence="1" type="ORF">A6770_04420</name>
</gene>
<comment type="caution">
    <text evidence="1">The sequence shown here is derived from an EMBL/GenBank/DDBJ whole genome shotgun (WGS) entry which is preliminary data.</text>
</comment>
<organism evidence="1 2">
    <name type="scientific">Nostoc minutum NIES-26</name>
    <dbReference type="NCBI Taxonomy" id="1844469"/>
    <lineage>
        <taxon>Bacteria</taxon>
        <taxon>Bacillati</taxon>
        <taxon>Cyanobacteriota</taxon>
        <taxon>Cyanophyceae</taxon>
        <taxon>Nostocales</taxon>
        <taxon>Nostocaceae</taxon>
        <taxon>Nostoc</taxon>
    </lineage>
</organism>
<proteinExistence type="predicted"/>
<sequence length="120" mass="14107">MINYGVITKYKFIIIKYAKLLNKCIKIPNKDYAIYVLSLLVYNSMPSVTKQVTLIFKYLYFDNTELLDSIITGKHLDIYSKQKLQNSINLYIKCIQNSEKLFKLCITKYTVFSIIDILNK</sequence>
<evidence type="ECO:0000313" key="2">
    <source>
        <dbReference type="Proteomes" id="UP000252107"/>
    </source>
</evidence>
<dbReference type="EMBL" id="LXQD01000328">
    <property type="protein sequence ID" value="RCJ21885.1"/>
    <property type="molecule type" value="Genomic_DNA"/>
</dbReference>
<reference evidence="1" key="1">
    <citation type="submission" date="2016-04" db="EMBL/GenBank/DDBJ databases">
        <authorList>
            <person name="Tabuchi Yagui T.R."/>
        </authorList>
    </citation>
    <scope>NUCLEOTIDE SEQUENCE [LARGE SCALE GENOMIC DNA]</scope>
    <source>
        <strain evidence="1">NIES-26</strain>
    </source>
</reference>
<accession>A0A367QCV1</accession>
<keyword evidence="2" id="KW-1185">Reference proteome</keyword>
<dbReference type="AlphaFoldDB" id="A0A367QCV1"/>
<name>A0A367QCV1_9NOSO</name>
<dbReference type="Proteomes" id="UP000252107">
    <property type="component" value="Unassembled WGS sequence"/>
</dbReference>
<protein>
    <submittedName>
        <fullName evidence="1">Uncharacterized protein</fullName>
    </submittedName>
</protein>
<evidence type="ECO:0000313" key="1">
    <source>
        <dbReference type="EMBL" id="RCJ21885.1"/>
    </source>
</evidence>